<keyword evidence="2" id="KW-1185">Reference proteome</keyword>
<reference evidence="2" key="1">
    <citation type="journal article" date="2023" name="Nat. Plants">
        <title>Single-cell RNA sequencing provides a high-resolution roadmap for understanding the multicellular compartmentation of specialized metabolism.</title>
        <authorList>
            <person name="Sun S."/>
            <person name="Shen X."/>
            <person name="Li Y."/>
            <person name="Li Y."/>
            <person name="Wang S."/>
            <person name="Li R."/>
            <person name="Zhang H."/>
            <person name="Shen G."/>
            <person name="Guo B."/>
            <person name="Wei J."/>
            <person name="Xu J."/>
            <person name="St-Pierre B."/>
            <person name="Chen S."/>
            <person name="Sun C."/>
        </authorList>
    </citation>
    <scope>NUCLEOTIDE SEQUENCE [LARGE SCALE GENOMIC DNA]</scope>
</reference>
<protein>
    <submittedName>
        <fullName evidence="1">Uncharacterized protein</fullName>
    </submittedName>
</protein>
<dbReference type="Proteomes" id="UP001060085">
    <property type="component" value="Linkage Group LG05"/>
</dbReference>
<organism evidence="1 2">
    <name type="scientific">Catharanthus roseus</name>
    <name type="common">Madagascar periwinkle</name>
    <name type="synonym">Vinca rosea</name>
    <dbReference type="NCBI Taxonomy" id="4058"/>
    <lineage>
        <taxon>Eukaryota</taxon>
        <taxon>Viridiplantae</taxon>
        <taxon>Streptophyta</taxon>
        <taxon>Embryophyta</taxon>
        <taxon>Tracheophyta</taxon>
        <taxon>Spermatophyta</taxon>
        <taxon>Magnoliopsida</taxon>
        <taxon>eudicotyledons</taxon>
        <taxon>Gunneridae</taxon>
        <taxon>Pentapetalae</taxon>
        <taxon>asterids</taxon>
        <taxon>lamiids</taxon>
        <taxon>Gentianales</taxon>
        <taxon>Apocynaceae</taxon>
        <taxon>Rauvolfioideae</taxon>
        <taxon>Vinceae</taxon>
        <taxon>Catharanthinae</taxon>
        <taxon>Catharanthus</taxon>
    </lineage>
</organism>
<proteinExistence type="predicted"/>
<evidence type="ECO:0000313" key="1">
    <source>
        <dbReference type="EMBL" id="KAI5663150.1"/>
    </source>
</evidence>
<evidence type="ECO:0000313" key="2">
    <source>
        <dbReference type="Proteomes" id="UP001060085"/>
    </source>
</evidence>
<sequence length="107" mass="11837">MRSFIVVPSHNEQASPKGLQFKVGLSKLWEKNRVSAADSVTDLVINDKEEGGKPRAPSKEREFKRMGSQARTGVGRLSGLGERVRGREDSGLTLVEMEEPSRRTPTT</sequence>
<comment type="caution">
    <text evidence="1">The sequence shown here is derived from an EMBL/GenBank/DDBJ whole genome shotgun (WGS) entry which is preliminary data.</text>
</comment>
<gene>
    <name evidence="1" type="ORF">M9H77_22473</name>
</gene>
<name>A0ACC0AS25_CATRO</name>
<dbReference type="EMBL" id="CM044705">
    <property type="protein sequence ID" value="KAI5663150.1"/>
    <property type="molecule type" value="Genomic_DNA"/>
</dbReference>
<accession>A0ACC0AS25</accession>